<evidence type="ECO:0000313" key="2">
    <source>
        <dbReference type="Proteomes" id="UP000604046"/>
    </source>
</evidence>
<reference evidence="1" key="1">
    <citation type="submission" date="2021-02" db="EMBL/GenBank/DDBJ databases">
        <authorList>
            <person name="Dougan E. K."/>
            <person name="Rhodes N."/>
            <person name="Thang M."/>
            <person name="Chan C."/>
        </authorList>
    </citation>
    <scope>NUCLEOTIDE SEQUENCE</scope>
</reference>
<protein>
    <submittedName>
        <fullName evidence="1">Uncharacterized protein</fullName>
    </submittedName>
</protein>
<evidence type="ECO:0000313" key="1">
    <source>
        <dbReference type="EMBL" id="CAE7196811.1"/>
    </source>
</evidence>
<dbReference type="AlphaFoldDB" id="A0A812J8W4"/>
<dbReference type="OrthoDB" id="429283at2759"/>
<keyword evidence="2" id="KW-1185">Reference proteome</keyword>
<comment type="caution">
    <text evidence="1">The sequence shown here is derived from an EMBL/GenBank/DDBJ whole genome shotgun (WGS) entry which is preliminary data.</text>
</comment>
<accession>A0A812J8W4</accession>
<dbReference type="Proteomes" id="UP000604046">
    <property type="component" value="Unassembled WGS sequence"/>
</dbReference>
<dbReference type="EMBL" id="CAJNDS010000353">
    <property type="protein sequence ID" value="CAE7196811.1"/>
    <property type="molecule type" value="Genomic_DNA"/>
</dbReference>
<proteinExistence type="predicted"/>
<organism evidence="1 2">
    <name type="scientific">Symbiodinium natans</name>
    <dbReference type="NCBI Taxonomy" id="878477"/>
    <lineage>
        <taxon>Eukaryota</taxon>
        <taxon>Sar</taxon>
        <taxon>Alveolata</taxon>
        <taxon>Dinophyceae</taxon>
        <taxon>Suessiales</taxon>
        <taxon>Symbiodiniaceae</taxon>
        <taxon>Symbiodinium</taxon>
    </lineage>
</organism>
<name>A0A812J8W4_9DINO</name>
<gene>
    <name evidence="1" type="ORF">SNAT2548_LOCUS5526</name>
</gene>
<sequence>MENRKEFLARRGDQPPERRLRENLADLFLSGEVSGKRARSLFEDAVSANATNVQDLAQGSTDHNAHRDVLRKLLAGTKWPNLFQLPLPIYNPKTDKQDVAHVYMMLPHEVLHALARWSDSLGSLASTEQLRPELATKLQRARRFLQQSTTGSSSSAAEPPTTVGIGLWADGVPIKGDRSESLEMLSMSLPGLQNSIRIPLTCLNKKYFLKSGETWDALFKAVAWSCHCMFAGSFPACTWDGHALTGQRAGLAGRSLLVHGVLLEIRGDWAMLKASFRTPSWSSKRNCCFVCKANPDNMRDVSPRAAWRAEMWSNAELLAEMLELHGVYSPIFEAPFVDIHTFCIDWLHCCDLGVCQDFMGNAMFLISQKLAGNADERVRALFEDIRGFYRATDCQDQLGTLTQLMIRKKASKSPKLRSKAGEARALVPWLVVACDRYLQGFGSSSEEETCRIAAKHLQGCYENLSQDRFDADQLAFHCRQFLQLYTALESAVEDNRWRYKPKFHVWLHLCEMASSSPVLFWVYRDESFGGTIATQSRMRGGKEGPEPMSKNLLNKFRAQHLVPQL</sequence>